<evidence type="ECO:0000313" key="10">
    <source>
        <dbReference type="EMBL" id="GAA0179270.1"/>
    </source>
</evidence>
<evidence type="ECO:0000256" key="7">
    <source>
        <dbReference type="SAM" id="MobiDB-lite"/>
    </source>
</evidence>
<dbReference type="PROSITE" id="PS01359">
    <property type="entry name" value="ZF_PHD_1"/>
    <property type="match status" value="1"/>
</dbReference>
<dbReference type="SMART" id="SM00571">
    <property type="entry name" value="DDT"/>
    <property type="match status" value="1"/>
</dbReference>
<evidence type="ECO:0000259" key="8">
    <source>
        <dbReference type="PROSITE" id="PS50016"/>
    </source>
</evidence>
<dbReference type="InterPro" id="IPR019787">
    <property type="entry name" value="Znf_PHD-finger"/>
</dbReference>
<feature type="compositionally biased region" description="Basic residues" evidence="7">
    <location>
        <begin position="1578"/>
        <end position="1590"/>
    </location>
</feature>
<dbReference type="InterPro" id="IPR056618">
    <property type="entry name" value="Chromo_PTM"/>
</dbReference>
<evidence type="ECO:0000256" key="1">
    <source>
        <dbReference type="ARBA" id="ARBA00004123"/>
    </source>
</evidence>
<dbReference type="Gene3D" id="3.30.40.10">
    <property type="entry name" value="Zinc/RING finger domain, C3HC4 (zinc finger)"/>
    <property type="match status" value="2"/>
</dbReference>
<dbReference type="PANTHER" id="PTHR46508:SF5">
    <property type="entry name" value="PHD-FINGER AND DNA BINDING DOMAIN-CONTAINING PROTEIN"/>
    <property type="match status" value="1"/>
</dbReference>
<accession>A0AAV3RPI8</accession>
<keyword evidence="2" id="KW-0479">Metal-binding</keyword>
<reference evidence="10 11" key="1">
    <citation type="submission" date="2024-01" db="EMBL/GenBank/DDBJ databases">
        <title>The complete chloroplast genome sequence of Lithospermum erythrorhizon: insights into the phylogenetic relationship among Boraginaceae species and the maternal lineages of purple gromwells.</title>
        <authorList>
            <person name="Okada T."/>
            <person name="Watanabe K."/>
        </authorList>
    </citation>
    <scope>NUCLEOTIDE SEQUENCE [LARGE SCALE GENOMIC DNA]</scope>
</reference>
<evidence type="ECO:0000256" key="3">
    <source>
        <dbReference type="ARBA" id="ARBA00022771"/>
    </source>
</evidence>
<dbReference type="PROSITE" id="PS50827">
    <property type="entry name" value="DDT"/>
    <property type="match status" value="1"/>
</dbReference>
<feature type="compositionally biased region" description="Basic residues" evidence="7">
    <location>
        <begin position="91"/>
        <end position="101"/>
    </location>
</feature>
<dbReference type="EMBL" id="BAABME010010495">
    <property type="protein sequence ID" value="GAA0179270.1"/>
    <property type="molecule type" value="Genomic_DNA"/>
</dbReference>
<evidence type="ECO:0000259" key="9">
    <source>
        <dbReference type="PROSITE" id="PS50827"/>
    </source>
</evidence>
<dbReference type="Pfam" id="PF21743">
    <property type="entry name" value="PTM_DIR17_Tudor"/>
    <property type="match status" value="1"/>
</dbReference>
<comment type="subcellular location">
    <subcellularLocation>
        <location evidence="1">Nucleus</location>
    </subcellularLocation>
</comment>
<feature type="domain" description="DDT" evidence="9">
    <location>
        <begin position="432"/>
        <end position="492"/>
    </location>
</feature>
<feature type="compositionally biased region" description="Basic residues" evidence="7">
    <location>
        <begin position="1419"/>
        <end position="1431"/>
    </location>
</feature>
<keyword evidence="3 6" id="KW-0863">Zinc-finger</keyword>
<organism evidence="10 11">
    <name type="scientific">Lithospermum erythrorhizon</name>
    <name type="common">Purple gromwell</name>
    <name type="synonym">Lithospermum officinale var. erythrorhizon</name>
    <dbReference type="NCBI Taxonomy" id="34254"/>
    <lineage>
        <taxon>Eukaryota</taxon>
        <taxon>Viridiplantae</taxon>
        <taxon>Streptophyta</taxon>
        <taxon>Embryophyta</taxon>
        <taxon>Tracheophyta</taxon>
        <taxon>Spermatophyta</taxon>
        <taxon>Magnoliopsida</taxon>
        <taxon>eudicotyledons</taxon>
        <taxon>Gunneridae</taxon>
        <taxon>Pentapetalae</taxon>
        <taxon>asterids</taxon>
        <taxon>lamiids</taxon>
        <taxon>Boraginales</taxon>
        <taxon>Boraginaceae</taxon>
        <taxon>Boraginoideae</taxon>
        <taxon>Lithospermeae</taxon>
        <taxon>Lithospermum</taxon>
    </lineage>
</organism>
<dbReference type="Pfam" id="PF02791">
    <property type="entry name" value="DDT"/>
    <property type="match status" value="1"/>
</dbReference>
<protein>
    <submittedName>
        <fullName evidence="10">Uncharacterized protein</fullName>
    </submittedName>
</protein>
<comment type="caution">
    <text evidence="10">The sequence shown here is derived from an EMBL/GenBank/DDBJ whole genome shotgun (WGS) entry which is preliminary data.</text>
</comment>
<dbReference type="InterPro" id="IPR011011">
    <property type="entry name" value="Znf_FYVE_PHD"/>
</dbReference>
<dbReference type="InterPro" id="IPR047365">
    <property type="entry name" value="Tudor_AtPTM-like"/>
</dbReference>
<dbReference type="Pfam" id="PF00628">
    <property type="entry name" value="PHD"/>
    <property type="match status" value="1"/>
</dbReference>
<dbReference type="PROSITE" id="PS50016">
    <property type="entry name" value="ZF_PHD_2"/>
    <property type="match status" value="1"/>
</dbReference>
<sequence>MEYVGREVKKKLKKEGEFLGTVKLYDEVRGLFEIVYEDGDSEVVNLSQIDSLFNLSNCVNYDNLGVENDQDLEEFKETEVSRKVFSSRNVGRPRKRRRVNVGKKPSNSNSDLGKVCLDLNEEAFVVDDRVCNENGRINLDLNRNDEGGVEFNSDLSRNGDGGSEFNLNLSRNDDCSVGFNLDLNRIDRDVNQGNGCLDLNKGVENQGLEMEGCLDRVGIIDLNVDVNEAGVVGEDRVSELEDCSAGLKRKDRNFDLNLGLEDETRTLDSDSHVLVKDTEENVEAEVNCENQGLCSAVCSVYVEQETPVKKSASEFMDDVLRGPSADSTIGAENVGSESKVKRGRKRKKILGDNMPSITETVLRRSSRRARVAPLSEQVPGPSTLEAGDDSSAISGVSEEKVTVPSPAETTEHLALPPKVVLPPSSGTFSLEGMSGLDVFSVYSFLRTFSKLLFLSPFELEDFVAAIRSNVSNILFDSIHVSLLHALRKHMVSLADDSLQCASDCLRFLNWDLLDMITWPVFLVEYLLMHKHSVPVGFDLHHLKLSGTDYYSQPVYIKIEVLQCLCDEVTGAESIRSELNRRTQGTELSPDSNRSTKLYRSKRRAAADGVGRTCLAEEETDEKEDWNSDECCLCKMDGSLICCDGCPAAFHSRCVGVTNNLLPEGDWYCPECRIEKNNPGLKVGKSIRGAELLGTDPFGRLFYSSCGYLLVSEFSDGSSSLKYYHRNDLFSVIEALKSYTVHYHHILNLICKHWRLSSPVEVLKTVEKPVDIETDINNSLNMEMQIGSSVSLDCTNKLSKIHEDPETPEIFPVIGEHPLTSASSEIEQGKIVTSPPRGHSSSWTVAGSVMLQGDSLSSYVNHYNFSLTSSSIVEHLAHKESDNKPEKATRSAEDIISGQLKAISSTFSEFSWPNIYNQNADSKKEKCGWCYYCQFPEYEMGCFFVNKGKHFALENYTSEALGVHLHMNRKGHLVDVMCHILYMEDRLQGLLLGPWLHPDYSKMWRESVRKASDVDALKKLLLKLESNIRHLAVSADWLKPLDTVLAVGSAYFVTRGSQRMPSKQGNGRKKARYMDPEVNSSSKSGPCLFWWRGGNISRELFNHMALPHYLARKAARQAGCKKLPDILYPENSEVSRRNRSIAWRAALEASSSVQQLALQVRELDSNIKWDEIENTSIISLIEKVSKKPNRSFKKVIIRRKCSKGIISKYLLDFGKRRFIPDVVLKHGNLFEDSSNERKRYWLEETYVPLHLLKLFEEKRIARKPAKAGFGEVENGRTLKKPFWIKGFSYLFSKAERSENYQCGHCNKDVLIRDAVSCQYCKGFFHKRHVKSSGGSISTRCTYTCHKCREGPRKKLDARNSISVTHKSIKAVKINRMPLKIRTKTGRGKQYSKLQAKRKYQVVLPLRRSPRNIKSILPQKPKSKGKKRWKQNRSNKDSVKKAVKETLQRKRTEMYHCYWLNGLRLSRKPNDERAMKFRTNNIMAITEKPTSTLDQPKCSLCGELEITPMLNYIACEFCGDWFHGDAFDLTAERLSSVIGFKCHKCRSVDAPGCPYLHAKRIDNVISGEPFTAPEEEGTARRSRRKRVPRILQ</sequence>
<feature type="region of interest" description="Disordered" evidence="7">
    <location>
        <begin position="86"/>
        <end position="108"/>
    </location>
</feature>
<dbReference type="PANTHER" id="PTHR46508">
    <property type="entry name" value="PHD FINGER FAMILY PROTEIN"/>
    <property type="match status" value="1"/>
</dbReference>
<gene>
    <name evidence="10" type="ORF">LIER_29952</name>
</gene>
<keyword evidence="4" id="KW-0862">Zinc</keyword>
<dbReference type="Proteomes" id="UP001454036">
    <property type="component" value="Unassembled WGS sequence"/>
</dbReference>
<evidence type="ECO:0000313" key="11">
    <source>
        <dbReference type="Proteomes" id="UP001454036"/>
    </source>
</evidence>
<dbReference type="InterPro" id="IPR013083">
    <property type="entry name" value="Znf_RING/FYVE/PHD"/>
</dbReference>
<evidence type="ECO:0000256" key="4">
    <source>
        <dbReference type="ARBA" id="ARBA00022833"/>
    </source>
</evidence>
<dbReference type="Pfam" id="PF24294">
    <property type="entry name" value="Chromo_PTM"/>
    <property type="match status" value="1"/>
</dbReference>
<dbReference type="SMART" id="SM00249">
    <property type="entry name" value="PHD"/>
    <property type="match status" value="2"/>
</dbReference>
<feature type="region of interest" description="Disordered" evidence="7">
    <location>
        <begin position="1409"/>
        <end position="1437"/>
    </location>
</feature>
<dbReference type="GO" id="GO:0008270">
    <property type="term" value="F:zinc ion binding"/>
    <property type="evidence" value="ECO:0007669"/>
    <property type="project" value="UniProtKB-KW"/>
</dbReference>
<dbReference type="GO" id="GO:0005634">
    <property type="term" value="C:nucleus"/>
    <property type="evidence" value="ECO:0007669"/>
    <property type="project" value="UniProtKB-SubCell"/>
</dbReference>
<evidence type="ECO:0000256" key="6">
    <source>
        <dbReference type="PROSITE-ProRule" id="PRU00146"/>
    </source>
</evidence>
<keyword evidence="5" id="KW-0539">Nucleus</keyword>
<feature type="region of interest" description="Disordered" evidence="7">
    <location>
        <begin position="371"/>
        <end position="391"/>
    </location>
</feature>
<dbReference type="InterPro" id="IPR018501">
    <property type="entry name" value="DDT_dom"/>
</dbReference>
<feature type="region of interest" description="Disordered" evidence="7">
    <location>
        <begin position="1566"/>
        <end position="1590"/>
    </location>
</feature>
<proteinExistence type="predicted"/>
<evidence type="ECO:0000256" key="2">
    <source>
        <dbReference type="ARBA" id="ARBA00022723"/>
    </source>
</evidence>
<dbReference type="SUPFAM" id="SSF57903">
    <property type="entry name" value="FYVE/PHD zinc finger"/>
    <property type="match status" value="2"/>
</dbReference>
<feature type="domain" description="PHD-type" evidence="8">
    <location>
        <begin position="627"/>
        <end position="674"/>
    </location>
</feature>
<dbReference type="InterPro" id="IPR001965">
    <property type="entry name" value="Znf_PHD"/>
</dbReference>
<name>A0AAV3RPI8_LITER</name>
<dbReference type="InterPro" id="IPR019786">
    <property type="entry name" value="Zinc_finger_PHD-type_CS"/>
</dbReference>
<evidence type="ECO:0000256" key="5">
    <source>
        <dbReference type="ARBA" id="ARBA00023242"/>
    </source>
</evidence>
<keyword evidence="11" id="KW-1185">Reference proteome</keyword>
<feature type="region of interest" description="Disordered" evidence="7">
    <location>
        <begin position="1057"/>
        <end position="1077"/>
    </location>
</feature>